<reference evidence="3" key="1">
    <citation type="submission" date="2021-02" db="EMBL/GenBank/DDBJ databases">
        <authorList>
            <person name="Dougan E. K."/>
            <person name="Rhodes N."/>
            <person name="Thang M."/>
            <person name="Chan C."/>
        </authorList>
    </citation>
    <scope>NUCLEOTIDE SEQUENCE</scope>
</reference>
<proteinExistence type="inferred from homology"/>
<comment type="caution">
    <text evidence="3">The sequence shown here is derived from an EMBL/GenBank/DDBJ whole genome shotgun (WGS) entry which is preliminary data.</text>
</comment>
<evidence type="ECO:0000259" key="2">
    <source>
        <dbReference type="Pfam" id="PF00857"/>
    </source>
</evidence>
<keyword evidence="4" id="KW-1185">Reference proteome</keyword>
<feature type="domain" description="Isochorismatase-like" evidence="2">
    <location>
        <begin position="12"/>
        <end position="133"/>
    </location>
</feature>
<organism evidence="3 4">
    <name type="scientific">Symbiodinium pilosum</name>
    <name type="common">Dinoflagellate</name>
    <dbReference type="NCBI Taxonomy" id="2952"/>
    <lineage>
        <taxon>Eukaryota</taxon>
        <taxon>Sar</taxon>
        <taxon>Alveolata</taxon>
        <taxon>Dinophyceae</taxon>
        <taxon>Suessiales</taxon>
        <taxon>Symbiodiniaceae</taxon>
        <taxon>Symbiodinium</taxon>
    </lineage>
</organism>
<evidence type="ECO:0000313" key="4">
    <source>
        <dbReference type="Proteomes" id="UP000649617"/>
    </source>
</evidence>
<dbReference type="OrthoDB" id="445712at2759"/>
<evidence type="ECO:0000256" key="1">
    <source>
        <dbReference type="ARBA" id="ARBA00006336"/>
    </source>
</evidence>
<dbReference type="AlphaFoldDB" id="A0A812VI65"/>
<dbReference type="InterPro" id="IPR000868">
    <property type="entry name" value="Isochorismatase-like_dom"/>
</dbReference>
<dbReference type="SUPFAM" id="SSF52499">
    <property type="entry name" value="Isochorismatase-like hydrolases"/>
    <property type="match status" value="1"/>
</dbReference>
<dbReference type="InterPro" id="IPR036380">
    <property type="entry name" value="Isochorismatase-like_sf"/>
</dbReference>
<accession>A0A812VI65</accession>
<evidence type="ECO:0000313" key="3">
    <source>
        <dbReference type="EMBL" id="CAE7637214.1"/>
    </source>
</evidence>
<dbReference type="Pfam" id="PF00857">
    <property type="entry name" value="Isochorismatase"/>
    <property type="match status" value="1"/>
</dbReference>
<dbReference type="EMBL" id="CAJNIZ010042769">
    <property type="protein sequence ID" value="CAE7637214.1"/>
    <property type="molecule type" value="Genomic_DNA"/>
</dbReference>
<name>A0A812VI65_SYMPI</name>
<comment type="similarity">
    <text evidence="1">Belongs to the isochorismatase family.</text>
</comment>
<dbReference type="Gene3D" id="3.40.50.850">
    <property type="entry name" value="Isochorismatase-like"/>
    <property type="match status" value="1"/>
</dbReference>
<gene>
    <name evidence="3" type="ORF">SPIL2461_LOCUS16818</name>
</gene>
<sequence length="216" mass="23595">MAEAEEGAKPKAALLLIDLQKAFTEGSWAFHLGGKSQVFDIERACAETAKLLASGRVSAETPILCTKCYLSPRQDEAYVDAVEPFLRERPCIHKPTMDVTYNPAFFKWLHEQVRNGISVLVIGGCTTTSCVRVSSTEIAAQLEEQGLAGKIRLVVDLNLCGARTENFEKTADQDPVLVRIYGREFCRGASAVGLAIVQMQRAGVEVLDTDAGGWSW</sequence>
<dbReference type="Proteomes" id="UP000649617">
    <property type="component" value="Unassembled WGS sequence"/>
</dbReference>
<protein>
    <recommendedName>
        <fullName evidence="2">Isochorismatase-like domain-containing protein</fullName>
    </recommendedName>
</protein>